<dbReference type="Ensembl" id="ENSPNAT00000086493.1">
    <property type="protein sequence ID" value="ENSPNAP00000041762.1"/>
    <property type="gene ID" value="ENSPNAG00000024365.2"/>
</dbReference>
<keyword evidence="16" id="KW-1015">Disulfide bond</keyword>
<evidence type="ECO:0000256" key="16">
    <source>
        <dbReference type="PIRSR" id="PIRSR600175-2"/>
    </source>
</evidence>
<evidence type="ECO:0000256" key="10">
    <source>
        <dbReference type="ARBA" id="ARBA00023180"/>
    </source>
</evidence>
<evidence type="ECO:0000256" key="9">
    <source>
        <dbReference type="ARBA" id="ARBA00023136"/>
    </source>
</evidence>
<evidence type="ECO:0000256" key="3">
    <source>
        <dbReference type="ARBA" id="ARBA00022448"/>
    </source>
</evidence>
<dbReference type="GO" id="GO:0005886">
    <property type="term" value="C:plasma membrane"/>
    <property type="evidence" value="ECO:0007669"/>
    <property type="project" value="UniProtKB-SubCell"/>
</dbReference>
<keyword evidence="15" id="KW-0915">Sodium</keyword>
<keyword evidence="10" id="KW-0325">Glycoprotein</keyword>
<keyword evidence="4" id="KW-1003">Cell membrane</keyword>
<evidence type="ECO:0000256" key="13">
    <source>
        <dbReference type="ARBA" id="ARBA00049062"/>
    </source>
</evidence>
<dbReference type="PANTHER" id="PTHR11616">
    <property type="entry name" value="SODIUM/CHLORIDE DEPENDENT TRANSPORTER"/>
    <property type="match status" value="1"/>
</dbReference>
<feature type="transmembrane region" description="Helical" evidence="19">
    <location>
        <begin position="327"/>
        <end position="352"/>
    </location>
</feature>
<organism evidence="20 21">
    <name type="scientific">Pygocentrus nattereri</name>
    <name type="common">Red-bellied piranha</name>
    <dbReference type="NCBI Taxonomy" id="42514"/>
    <lineage>
        <taxon>Eukaryota</taxon>
        <taxon>Metazoa</taxon>
        <taxon>Chordata</taxon>
        <taxon>Craniata</taxon>
        <taxon>Vertebrata</taxon>
        <taxon>Euteleostomi</taxon>
        <taxon>Actinopterygii</taxon>
        <taxon>Neopterygii</taxon>
        <taxon>Teleostei</taxon>
        <taxon>Ostariophysi</taxon>
        <taxon>Characiformes</taxon>
        <taxon>Characoidei</taxon>
        <taxon>Pygocentrus</taxon>
    </lineage>
</organism>
<evidence type="ECO:0000313" key="21">
    <source>
        <dbReference type="Proteomes" id="UP001501920"/>
    </source>
</evidence>
<evidence type="ECO:0000256" key="8">
    <source>
        <dbReference type="ARBA" id="ARBA00022989"/>
    </source>
</evidence>
<evidence type="ECO:0000256" key="15">
    <source>
        <dbReference type="PIRSR" id="PIRSR600175-1"/>
    </source>
</evidence>
<comment type="catalytic activity">
    <reaction evidence="12">
        <text>beta-alanine(out) + chloride(out) + 2 Na(+)(out) = beta-alanine(in) + chloride(in) + 2 Na(+)(in)</text>
        <dbReference type="Rhea" id="RHEA:71247"/>
        <dbReference type="ChEBI" id="CHEBI:17996"/>
        <dbReference type="ChEBI" id="CHEBI:29101"/>
        <dbReference type="ChEBI" id="CHEBI:57966"/>
    </reaction>
    <physiologicalReaction direction="left-to-right" evidence="12">
        <dbReference type="Rhea" id="RHEA:71248"/>
    </physiologicalReaction>
</comment>
<feature type="region of interest" description="Disordered" evidence="18">
    <location>
        <begin position="1"/>
        <end position="41"/>
    </location>
</feature>
<feature type="transmembrane region" description="Helical" evidence="19">
    <location>
        <begin position="122"/>
        <end position="150"/>
    </location>
</feature>
<keyword evidence="8 19" id="KW-1133">Transmembrane helix</keyword>
<feature type="binding site" evidence="15">
    <location>
        <position position="56"/>
    </location>
    <ligand>
        <name>Na(+)</name>
        <dbReference type="ChEBI" id="CHEBI:29101"/>
        <label>1</label>
    </ligand>
</feature>
<protein>
    <recommendedName>
        <fullName evidence="17">Transporter</fullName>
    </recommendedName>
</protein>
<gene>
    <name evidence="20" type="primary">SLC6A6</name>
</gene>
<dbReference type="PANTHER" id="PTHR11616:SF141">
    <property type="entry name" value="SODIUM- AND CHLORIDE-DEPENDENT TAURINE TRANSPORTER"/>
    <property type="match status" value="1"/>
</dbReference>
<accession>A0AAR2IUN8</accession>
<evidence type="ECO:0000313" key="20">
    <source>
        <dbReference type="Ensembl" id="ENSPNAP00000041762.1"/>
    </source>
</evidence>
<feature type="compositionally biased region" description="Basic and acidic residues" evidence="18">
    <location>
        <begin position="1"/>
        <end position="18"/>
    </location>
</feature>
<evidence type="ECO:0000256" key="5">
    <source>
        <dbReference type="ARBA" id="ARBA00022553"/>
    </source>
</evidence>
<feature type="transmembrane region" description="Helical" evidence="19">
    <location>
        <begin position="460"/>
        <end position="485"/>
    </location>
</feature>
<evidence type="ECO:0000256" key="4">
    <source>
        <dbReference type="ARBA" id="ARBA00022475"/>
    </source>
</evidence>
<keyword evidence="21" id="KW-1185">Reference proteome</keyword>
<dbReference type="InterPro" id="IPR037272">
    <property type="entry name" value="SNS_sf"/>
</dbReference>
<name>A0AAR2IUN8_PYGNA</name>
<proteinExistence type="inferred from homology"/>
<comment type="catalytic activity">
    <reaction evidence="11">
        <text>4-aminobutanoate(out) + chloride(out) + 2 Na(+)(out) = 4-aminobutanoate(in) + chloride(in) + 2 Na(+)(in)</text>
        <dbReference type="Rhea" id="RHEA:70687"/>
        <dbReference type="ChEBI" id="CHEBI:17996"/>
        <dbReference type="ChEBI" id="CHEBI:29101"/>
        <dbReference type="ChEBI" id="CHEBI:59888"/>
    </reaction>
    <physiologicalReaction direction="left-to-right" evidence="11">
        <dbReference type="Rhea" id="RHEA:70688"/>
    </physiologicalReaction>
</comment>
<keyword evidence="3 17" id="KW-0813">Transport</keyword>
<dbReference type="InterPro" id="IPR002434">
    <property type="entry name" value="Na/ntran_symport_taurine"/>
</dbReference>
<dbReference type="PROSITE" id="PS00610">
    <property type="entry name" value="NA_NEUROTRAN_SYMP_1"/>
    <property type="match status" value="1"/>
</dbReference>
<dbReference type="PRINTS" id="PR01200">
    <property type="entry name" value="TAUTRANSPORT"/>
</dbReference>
<feature type="compositionally biased region" description="Basic and acidic residues" evidence="18">
    <location>
        <begin position="29"/>
        <end position="41"/>
    </location>
</feature>
<keyword evidence="7 17" id="KW-0769">Symport</keyword>
<sequence>MAQKEKLQCLKDFHKDTLKPSPGKSPGTRPEDEAEGKPPQREKWASKLDFLLSVAGGFVGLGNVWRFPYLCYKNGGGAFLIPYFIFLFGGGLPVFFLEVALGQFTSEGGITCWEKLCPIFTGIGYASIVIVSLLNIYYIVILAWGLYYLLQCFQRELPWARCRHSWNTQNCVEDTIRKNKTLWLSANATNFTSPVTEFWERNVLSLSSGIDEVGELKWDLALCLLAVWVICFFCIWKGVKSTGKVVYFTATFPFLMLIVLLVRGVTLPGAAEGIKFYLYPDLSRLQDPEVWIDAGTQIFFSYAICLGAMTSLGSYNKYKYNCYRDCLLLGGLNSGTSFVSGFAIFSVLGFMAQEQGVAIADVAESGPGLAFIAYPKAVTMMPLPTFWAILFFIMLLLLGLDSQFVEVEGQITSLVDLYPSLLRKGYRREIFIAVICVISYLVGLTMVTKGGMYVFQLFDYYAASGVCLLWVAFFECVAVAWVYGADNFYDAIEDMIGYRPNGWMKWSWTLITPVLCVGCFVFSLVKYKPLTYNKVYEYPDWSIGVGWSLALASMICIPMVVVIKIIQSDGSLIEVNIHSNLRLHLYSKLSAAPVPCKCCHGESITSVKDMIIREDL</sequence>
<evidence type="ECO:0000256" key="18">
    <source>
        <dbReference type="SAM" id="MobiDB-lite"/>
    </source>
</evidence>
<dbReference type="GO" id="GO:0006836">
    <property type="term" value="P:neurotransmitter transport"/>
    <property type="evidence" value="ECO:0007669"/>
    <property type="project" value="InterPro"/>
</dbReference>
<feature type="binding site" evidence="15">
    <location>
        <position position="301"/>
    </location>
    <ligand>
        <name>Na(+)</name>
        <dbReference type="ChEBI" id="CHEBI:29101"/>
        <label>1</label>
    </ligand>
</feature>
<evidence type="ECO:0000256" key="14">
    <source>
        <dbReference type="ARBA" id="ARBA00049351"/>
    </source>
</evidence>
<feature type="binding site" evidence="15">
    <location>
        <position position="63"/>
    </location>
    <ligand>
        <name>Na(+)</name>
        <dbReference type="ChEBI" id="CHEBI:29101"/>
        <label>1</label>
    </ligand>
</feature>
<keyword evidence="15" id="KW-0479">Metal-binding</keyword>
<reference evidence="20" key="3">
    <citation type="submission" date="2025-09" db="UniProtKB">
        <authorList>
            <consortium name="Ensembl"/>
        </authorList>
    </citation>
    <scope>IDENTIFICATION</scope>
</reference>
<evidence type="ECO:0000256" key="11">
    <source>
        <dbReference type="ARBA" id="ARBA00033998"/>
    </source>
</evidence>
<feature type="transmembrane region" description="Helical" evidence="19">
    <location>
        <begin position="545"/>
        <end position="566"/>
    </location>
</feature>
<evidence type="ECO:0000256" key="2">
    <source>
        <dbReference type="ARBA" id="ARBA00006123"/>
    </source>
</evidence>
<feature type="transmembrane region" description="Helical" evidence="19">
    <location>
        <begin position="245"/>
        <end position="270"/>
    </location>
</feature>
<evidence type="ECO:0000256" key="6">
    <source>
        <dbReference type="ARBA" id="ARBA00022692"/>
    </source>
</evidence>
<keyword evidence="6 17" id="KW-0812">Transmembrane</keyword>
<dbReference type="PROSITE" id="PS00754">
    <property type="entry name" value="NA_NEUROTRAN_SYMP_2"/>
    <property type="match status" value="1"/>
</dbReference>
<comment type="catalytic activity">
    <reaction evidence="14">
        <text>hypotaurine(out) + chloride(out) + 2 Na(+)(out) = hypotaurine(in) + chloride(in) + 2 Na(+)(in)</text>
        <dbReference type="Rhea" id="RHEA:71243"/>
        <dbReference type="ChEBI" id="CHEBI:17996"/>
        <dbReference type="ChEBI" id="CHEBI:29101"/>
        <dbReference type="ChEBI" id="CHEBI:57853"/>
    </reaction>
    <physiologicalReaction direction="left-to-right" evidence="14">
        <dbReference type="Rhea" id="RHEA:71244"/>
    </physiologicalReaction>
</comment>
<dbReference type="PROSITE" id="PS50267">
    <property type="entry name" value="NA_NEUROTRAN_SYMP_3"/>
    <property type="match status" value="1"/>
</dbReference>
<evidence type="ECO:0000256" key="7">
    <source>
        <dbReference type="ARBA" id="ARBA00022847"/>
    </source>
</evidence>
<dbReference type="GO" id="GO:0005369">
    <property type="term" value="F:taurine:sodium symporter activity"/>
    <property type="evidence" value="ECO:0007669"/>
    <property type="project" value="InterPro"/>
</dbReference>
<comment type="subcellular location">
    <subcellularLocation>
        <location evidence="1">Cell membrane</location>
        <topology evidence="1">Multi-pass membrane protein</topology>
    </subcellularLocation>
</comment>
<comment type="similarity">
    <text evidence="2">Belongs to the sodium:neurotransmitter symporter (SNF) (TC 2.A.22) family. SLC6A6 subfamily.</text>
</comment>
<dbReference type="SUPFAM" id="SSF161070">
    <property type="entry name" value="SNF-like"/>
    <property type="match status" value="1"/>
</dbReference>
<feature type="binding site" evidence="15">
    <location>
        <position position="59"/>
    </location>
    <ligand>
        <name>Na(+)</name>
        <dbReference type="ChEBI" id="CHEBI:29101"/>
        <label>1</label>
    </ligand>
</feature>
<dbReference type="GeneTree" id="ENSGT00940000154583"/>
<keyword evidence="5" id="KW-0597">Phosphoprotein</keyword>
<feature type="binding site" evidence="15">
    <location>
        <position position="401"/>
    </location>
    <ligand>
        <name>Na(+)</name>
        <dbReference type="ChEBI" id="CHEBI:29101"/>
        <label>1</label>
    </ligand>
</feature>
<dbReference type="GO" id="GO:0005332">
    <property type="term" value="F:gamma-aminobutyric acid:sodium:chloride symporter activity"/>
    <property type="evidence" value="ECO:0007669"/>
    <property type="project" value="TreeGrafter"/>
</dbReference>
<keyword evidence="9 19" id="KW-0472">Membrane</keyword>
<evidence type="ECO:0000256" key="12">
    <source>
        <dbReference type="ARBA" id="ARBA00034027"/>
    </source>
</evidence>
<feature type="binding site" evidence="15">
    <location>
        <position position="398"/>
    </location>
    <ligand>
        <name>Na(+)</name>
        <dbReference type="ChEBI" id="CHEBI:29101"/>
        <label>1</label>
    </ligand>
</feature>
<dbReference type="Pfam" id="PF00209">
    <property type="entry name" value="SNF"/>
    <property type="match status" value="1"/>
</dbReference>
<feature type="transmembrane region" description="Helical" evidence="19">
    <location>
        <begin position="80"/>
        <end position="101"/>
    </location>
</feature>
<reference evidence="20" key="2">
    <citation type="submission" date="2025-08" db="UniProtKB">
        <authorList>
            <consortium name="Ensembl"/>
        </authorList>
    </citation>
    <scope>IDENTIFICATION</scope>
</reference>
<feature type="transmembrane region" description="Helical" evidence="19">
    <location>
        <begin position="50"/>
        <end position="68"/>
    </location>
</feature>
<comment type="catalytic activity">
    <reaction evidence="13">
        <text>taurine(out) + chloride(out) + 2 Na(+)(out) = taurine(in) + chloride(in) + 2 Na(+)(in)</text>
        <dbReference type="Rhea" id="RHEA:71223"/>
        <dbReference type="ChEBI" id="CHEBI:17996"/>
        <dbReference type="ChEBI" id="CHEBI:29101"/>
        <dbReference type="ChEBI" id="CHEBI:507393"/>
    </reaction>
    <physiologicalReaction direction="left-to-right" evidence="13">
        <dbReference type="Rhea" id="RHEA:71224"/>
    </physiologicalReaction>
</comment>
<evidence type="ECO:0000256" key="19">
    <source>
        <dbReference type="SAM" id="Phobius"/>
    </source>
</evidence>
<feature type="disulfide bond" evidence="16">
    <location>
        <begin position="162"/>
        <end position="171"/>
    </location>
</feature>
<feature type="transmembrane region" description="Helical" evidence="19">
    <location>
        <begin position="218"/>
        <end position="236"/>
    </location>
</feature>
<feature type="transmembrane region" description="Helical" evidence="19">
    <location>
        <begin position="506"/>
        <end position="525"/>
    </location>
</feature>
<dbReference type="GO" id="GO:0042995">
    <property type="term" value="C:cell projection"/>
    <property type="evidence" value="ECO:0007669"/>
    <property type="project" value="TreeGrafter"/>
</dbReference>
<feature type="binding site" evidence="15">
    <location>
        <position position="333"/>
    </location>
    <ligand>
        <name>Na(+)</name>
        <dbReference type="ChEBI" id="CHEBI:29101"/>
        <label>1</label>
    </ligand>
</feature>
<evidence type="ECO:0000256" key="1">
    <source>
        <dbReference type="ARBA" id="ARBA00004651"/>
    </source>
</evidence>
<feature type="transmembrane region" description="Helical" evidence="19">
    <location>
        <begin position="290"/>
        <end position="315"/>
    </location>
</feature>
<dbReference type="PRINTS" id="PR00176">
    <property type="entry name" value="NANEUSMPORT"/>
</dbReference>
<evidence type="ECO:0000256" key="17">
    <source>
        <dbReference type="RuleBase" id="RU003732"/>
    </source>
</evidence>
<feature type="transmembrane region" description="Helical" evidence="19">
    <location>
        <begin position="430"/>
        <end position="448"/>
    </location>
</feature>
<reference evidence="20 21" key="1">
    <citation type="submission" date="2020-10" db="EMBL/GenBank/DDBJ databases">
        <title>Pygocentrus nattereri (red-bellied piranha) genome, fPygNat1, primary haplotype.</title>
        <authorList>
            <person name="Myers G."/>
            <person name="Meyer A."/>
            <person name="Karagic N."/>
            <person name="Pippel M."/>
            <person name="Winkler S."/>
            <person name="Tracey A."/>
            <person name="Wood J."/>
            <person name="Formenti G."/>
            <person name="Howe K."/>
            <person name="Fedrigo O."/>
            <person name="Jarvis E.D."/>
        </authorList>
    </citation>
    <scope>NUCLEOTIDE SEQUENCE [LARGE SCALE GENOMIC DNA]</scope>
</reference>
<dbReference type="GO" id="GO:0046872">
    <property type="term" value="F:metal ion binding"/>
    <property type="evidence" value="ECO:0007669"/>
    <property type="project" value="UniProtKB-KW"/>
</dbReference>
<feature type="binding site" evidence="15">
    <location>
        <position position="402"/>
    </location>
    <ligand>
        <name>Na(+)</name>
        <dbReference type="ChEBI" id="CHEBI:29101"/>
        <label>1</label>
    </ligand>
</feature>
<dbReference type="Proteomes" id="UP001501920">
    <property type="component" value="Chromosome 28"/>
</dbReference>
<dbReference type="InterPro" id="IPR000175">
    <property type="entry name" value="Na/ntran_symport"/>
</dbReference>
<feature type="transmembrane region" description="Helical" evidence="19">
    <location>
        <begin position="372"/>
        <end position="398"/>
    </location>
</feature>
<dbReference type="CDD" id="cd11510">
    <property type="entry name" value="SLC6sbd_TauT"/>
    <property type="match status" value="1"/>
</dbReference>
<dbReference type="AlphaFoldDB" id="A0AAR2IUN8"/>